<keyword evidence="2" id="KW-0175">Coiled coil</keyword>
<dbReference type="SUPFAM" id="SSF48452">
    <property type="entry name" value="TPR-like"/>
    <property type="match status" value="1"/>
</dbReference>
<evidence type="ECO:0000313" key="4">
    <source>
        <dbReference type="Proteomes" id="UP000280842"/>
    </source>
</evidence>
<dbReference type="Gene3D" id="3.90.550.10">
    <property type="entry name" value="Spore Coat Polysaccharide Biosynthesis Protein SpsA, Chain A"/>
    <property type="match status" value="1"/>
</dbReference>
<proteinExistence type="predicted"/>
<dbReference type="RefSeq" id="WP_121923303.1">
    <property type="nucleotide sequence ID" value="NZ_REFO01000012.1"/>
</dbReference>
<keyword evidence="4" id="KW-1185">Reference proteome</keyword>
<dbReference type="PROSITE" id="PS50005">
    <property type="entry name" value="TPR"/>
    <property type="match status" value="1"/>
</dbReference>
<dbReference type="Proteomes" id="UP000280842">
    <property type="component" value="Unassembled WGS sequence"/>
</dbReference>
<name>A0A3M0BIH2_9AQUI</name>
<gene>
    <name evidence="3" type="ORF">CLV39_1191</name>
</gene>
<dbReference type="InterPro" id="IPR029044">
    <property type="entry name" value="Nucleotide-diphossugar_trans"/>
</dbReference>
<dbReference type="Gene3D" id="1.25.40.10">
    <property type="entry name" value="Tetratricopeptide repeat domain"/>
    <property type="match status" value="1"/>
</dbReference>
<dbReference type="OrthoDB" id="10256at2"/>
<accession>A0A3M0BIH2</accession>
<keyword evidence="1" id="KW-0802">TPR repeat</keyword>
<dbReference type="InterPro" id="IPR019734">
    <property type="entry name" value="TPR_rpt"/>
</dbReference>
<dbReference type="InterPro" id="IPR011990">
    <property type="entry name" value="TPR-like_helical_dom_sf"/>
</dbReference>
<sequence length="412" mass="48875">MKFTVGLINLSQKEKISNETLESLEKNKEYIDKVLYSGKKEDIENFPIDLEVIPLNIESENKAYIRNKILEESKDSQYILWLSNESILEEETLEEYKEVLKEFPDVDIIYPNEILIDFNNEENTRTFNDWYKKEIELLQGITLEKYLPEFGVLTKKEIFEKFGKFDENFEDYEFYRFISLNIKNLKLKLSEFSFIKRKIFQTFIDTSFHSKNLRDIINIYDWKKEIFPNLNWEKEKVAKATAYTIIADRLREYIDLYNATEFYKKALLTFHNQHSLKSLIDTYIQMGDFDKARYMLEEQGLSEKEIKKYKEQIDNIENIVNNLEKAVEEGKAKEVLASIPEVISIYEGAPIYNILGVIHFIGKDIEGSYKYLYKAVSMNPLNEYYKANLLDVAKLLNKTSKVEKLIERILIN</sequence>
<evidence type="ECO:0000256" key="2">
    <source>
        <dbReference type="SAM" id="Coils"/>
    </source>
</evidence>
<feature type="coiled-coil region" evidence="2">
    <location>
        <begin position="306"/>
        <end position="333"/>
    </location>
</feature>
<comment type="caution">
    <text evidence="3">The sequence shown here is derived from an EMBL/GenBank/DDBJ whole genome shotgun (WGS) entry which is preliminary data.</text>
</comment>
<evidence type="ECO:0008006" key="5">
    <source>
        <dbReference type="Google" id="ProtNLM"/>
    </source>
</evidence>
<feature type="repeat" description="TPR" evidence="1">
    <location>
        <begin position="349"/>
        <end position="382"/>
    </location>
</feature>
<reference evidence="3 4" key="1">
    <citation type="submission" date="2018-10" db="EMBL/GenBank/DDBJ databases">
        <title>Genomic Encyclopedia of Archaeal and Bacterial Type Strains, Phase II (KMG-II): from individual species to whole genera.</title>
        <authorList>
            <person name="Goeker M."/>
        </authorList>
    </citation>
    <scope>NUCLEOTIDE SEQUENCE [LARGE SCALE GENOMIC DNA]</scope>
    <source>
        <strain evidence="3 4">VM1</strain>
    </source>
</reference>
<protein>
    <recommendedName>
        <fullName evidence="5">Tetratricopeptide repeat protein</fullName>
    </recommendedName>
</protein>
<dbReference type="SUPFAM" id="SSF53448">
    <property type="entry name" value="Nucleotide-diphospho-sugar transferases"/>
    <property type="match status" value="1"/>
</dbReference>
<evidence type="ECO:0000313" key="3">
    <source>
        <dbReference type="EMBL" id="RMA96174.1"/>
    </source>
</evidence>
<dbReference type="EMBL" id="REFO01000012">
    <property type="protein sequence ID" value="RMA96174.1"/>
    <property type="molecule type" value="Genomic_DNA"/>
</dbReference>
<organism evidence="3 4">
    <name type="scientific">Hydrogenothermus marinus</name>
    <dbReference type="NCBI Taxonomy" id="133270"/>
    <lineage>
        <taxon>Bacteria</taxon>
        <taxon>Pseudomonadati</taxon>
        <taxon>Aquificota</taxon>
        <taxon>Aquificia</taxon>
        <taxon>Aquificales</taxon>
        <taxon>Hydrogenothermaceae</taxon>
        <taxon>Hydrogenothermus</taxon>
    </lineage>
</organism>
<dbReference type="AlphaFoldDB" id="A0A3M0BIH2"/>
<evidence type="ECO:0000256" key="1">
    <source>
        <dbReference type="PROSITE-ProRule" id="PRU00339"/>
    </source>
</evidence>